<evidence type="ECO:0008006" key="3">
    <source>
        <dbReference type="Google" id="ProtNLM"/>
    </source>
</evidence>
<proteinExistence type="predicted"/>
<sequence>MVSRSSIQPLLVAGVWLRDLQASLPADSKNTYIGTDISPMYVMRDPPPGITLTVQSMKEPWPPGWNGTIDLVHQRMALPAAGRDIVKQVITNMTALLRPGGWIQFVESDASIYQGLAMGSMYQLICDMVKIMDTGADYAPQLEGWFRSPGLINFGCKVFDVPLGRKHPKEELQHKSTRLFVLDTKGMVDIAKSKCSELPLSISVSYHCWVSSILMSQSAYVPNSFSPKELAQIVPNLNPLNRS</sequence>
<accession>A0A8K0SD76</accession>
<gene>
    <name evidence="1" type="ORF">B0I35DRAFT_465304</name>
</gene>
<dbReference type="SUPFAM" id="SSF53335">
    <property type="entry name" value="S-adenosyl-L-methionine-dependent methyltransferases"/>
    <property type="match status" value="1"/>
</dbReference>
<keyword evidence="2" id="KW-1185">Reference proteome</keyword>
<evidence type="ECO:0000313" key="2">
    <source>
        <dbReference type="Proteomes" id="UP000813444"/>
    </source>
</evidence>
<dbReference type="EMBL" id="JAGPNK010000024">
    <property type="protein sequence ID" value="KAH7304320.1"/>
    <property type="molecule type" value="Genomic_DNA"/>
</dbReference>
<name>A0A8K0SD76_9HYPO</name>
<organism evidence="1 2">
    <name type="scientific">Stachybotrys elegans</name>
    <dbReference type="NCBI Taxonomy" id="80388"/>
    <lineage>
        <taxon>Eukaryota</taxon>
        <taxon>Fungi</taxon>
        <taxon>Dikarya</taxon>
        <taxon>Ascomycota</taxon>
        <taxon>Pezizomycotina</taxon>
        <taxon>Sordariomycetes</taxon>
        <taxon>Hypocreomycetidae</taxon>
        <taxon>Hypocreales</taxon>
        <taxon>Stachybotryaceae</taxon>
        <taxon>Stachybotrys</taxon>
    </lineage>
</organism>
<dbReference type="InterPro" id="IPR029063">
    <property type="entry name" value="SAM-dependent_MTases_sf"/>
</dbReference>
<protein>
    <recommendedName>
        <fullName evidence="3">Methyltransferase domain-containing protein</fullName>
    </recommendedName>
</protein>
<dbReference type="AlphaFoldDB" id="A0A8K0SD76"/>
<evidence type="ECO:0000313" key="1">
    <source>
        <dbReference type="EMBL" id="KAH7304320.1"/>
    </source>
</evidence>
<dbReference type="Proteomes" id="UP000813444">
    <property type="component" value="Unassembled WGS sequence"/>
</dbReference>
<reference evidence="1" key="1">
    <citation type="journal article" date="2021" name="Nat. Commun.">
        <title>Genetic determinants of endophytism in the Arabidopsis root mycobiome.</title>
        <authorList>
            <person name="Mesny F."/>
            <person name="Miyauchi S."/>
            <person name="Thiergart T."/>
            <person name="Pickel B."/>
            <person name="Atanasova L."/>
            <person name="Karlsson M."/>
            <person name="Huettel B."/>
            <person name="Barry K.W."/>
            <person name="Haridas S."/>
            <person name="Chen C."/>
            <person name="Bauer D."/>
            <person name="Andreopoulos W."/>
            <person name="Pangilinan J."/>
            <person name="LaButti K."/>
            <person name="Riley R."/>
            <person name="Lipzen A."/>
            <person name="Clum A."/>
            <person name="Drula E."/>
            <person name="Henrissat B."/>
            <person name="Kohler A."/>
            <person name="Grigoriev I.V."/>
            <person name="Martin F.M."/>
            <person name="Hacquard S."/>
        </authorList>
    </citation>
    <scope>NUCLEOTIDE SEQUENCE</scope>
    <source>
        <strain evidence="1">MPI-CAGE-CH-0235</strain>
    </source>
</reference>
<dbReference type="OrthoDB" id="184880at2759"/>
<dbReference type="Gene3D" id="3.40.50.150">
    <property type="entry name" value="Vaccinia Virus protein VP39"/>
    <property type="match status" value="1"/>
</dbReference>
<comment type="caution">
    <text evidence="1">The sequence shown here is derived from an EMBL/GenBank/DDBJ whole genome shotgun (WGS) entry which is preliminary data.</text>
</comment>